<feature type="coiled-coil region" evidence="1">
    <location>
        <begin position="571"/>
        <end position="683"/>
    </location>
</feature>
<feature type="compositionally biased region" description="Basic and acidic residues" evidence="2">
    <location>
        <begin position="785"/>
        <end position="799"/>
    </location>
</feature>
<evidence type="ECO:0000256" key="1">
    <source>
        <dbReference type="SAM" id="Coils"/>
    </source>
</evidence>
<dbReference type="OrthoDB" id="5332870at2759"/>
<dbReference type="RefSeq" id="XP_017995378.1">
    <property type="nucleotide sequence ID" value="XM_018140546.1"/>
</dbReference>
<feature type="region of interest" description="Disordered" evidence="2">
    <location>
        <begin position="770"/>
        <end position="803"/>
    </location>
</feature>
<dbReference type="PANTHER" id="PTHR43049">
    <property type="entry name" value="EARLY ENDOSOME ANTIGEN"/>
    <property type="match status" value="1"/>
</dbReference>
<organism evidence="3 4">
    <name type="scientific">Cyphellophora attinorum</name>
    <dbReference type="NCBI Taxonomy" id="1664694"/>
    <lineage>
        <taxon>Eukaryota</taxon>
        <taxon>Fungi</taxon>
        <taxon>Dikarya</taxon>
        <taxon>Ascomycota</taxon>
        <taxon>Pezizomycotina</taxon>
        <taxon>Eurotiomycetes</taxon>
        <taxon>Chaetothyriomycetidae</taxon>
        <taxon>Chaetothyriales</taxon>
        <taxon>Cyphellophoraceae</taxon>
        <taxon>Cyphellophora</taxon>
    </lineage>
</organism>
<feature type="region of interest" description="Disordered" evidence="2">
    <location>
        <begin position="707"/>
        <end position="747"/>
    </location>
</feature>
<keyword evidence="4" id="KW-1185">Reference proteome</keyword>
<accession>A0A0N1NYB4</accession>
<sequence>MNEQLFTSEVEALLARHFQHRLWSKLHRILDHCEPTIVKTWADSKPCQVKPLLKTIVSRIATDPLAIYVLLQLSANKALFDIVAREDSAILETLCIKQLEHISTIPAASNATAEAGSHLGPFAPWKQSRLLHVLPSGVAPPTSYYAMLEALLIGDESEPITSWRQRVYTFLSEASLETLSNLSDKTIVTCVHRWSDLGRSKDQLEGIYAAYIASRLQRHQQSIWQDASSAGSCLAINPSLRAWIEKCAHLFRADNAMVTVSQAMARVLNAIRDERYWEAEGISTAIMLAKSVLTVAMVSPDFRWNTTASSVMCKLAQKLATVGPRLQLACLSVLGLSDVKSLLPELAQAIRIVIRAVTEGHIEDNGGPGVILQVIDRYIEPLQMMQPHISIESFLKELVQFIIQQCRPHRPTTNNKIKMIKQASAFVDTLRENEYAPQLTTAFLQIVQAIHGLPEWWALDWSTPGSPENCCGLVACVHYEEMLRQKLRNDFSALVLTKASANEIQLPAQMVEVLVQQCSQVARPDSDMFCAYQPFIAQQHIPHSPLDDPVTANNWRDCLETSLGRSNASISSLLEDIVNQLEQNLSDATTENRRLNDALQTEQQHRAGSDADLETLRSSNLALEQQLAEAVEQAKEAQVSLETAKLERQQLMEENERNAAADLEHVERKHANEQLRLESLLQSQTQANTALEAQTTWLREQMEEAKADLETEHDRKVQGLQRDFDTKRSELEEQTKTLRSELSSRSADIDKLNESLATKDQAMASLQQQYKETANNVSSLESELSEEKEKSGDLNEKLTEATTANEQLASELGDREAELEEQTQRAAELEASASHWRQRCAAAEKSLTEARQREEGIQALLRGAGGGMLGMSKTPLSKPALSNRRHTSAVLLSGIVNSEDDTDYFQDEIVELGQ</sequence>
<feature type="compositionally biased region" description="Basic and acidic residues" evidence="2">
    <location>
        <begin position="707"/>
        <end position="739"/>
    </location>
</feature>
<reference evidence="3 4" key="1">
    <citation type="submission" date="2015-06" db="EMBL/GenBank/DDBJ databases">
        <title>Draft genome of the ant-associated black yeast Phialophora attae CBS 131958.</title>
        <authorList>
            <person name="Moreno L.F."/>
            <person name="Stielow B.J."/>
            <person name="de Hoog S."/>
            <person name="Vicente V.A."/>
            <person name="Weiss V.A."/>
            <person name="de Vries M."/>
            <person name="Cruz L.M."/>
            <person name="Souza E.M."/>
        </authorList>
    </citation>
    <scope>NUCLEOTIDE SEQUENCE [LARGE SCALE GENOMIC DNA]</scope>
    <source>
        <strain evidence="3 4">CBS 131958</strain>
    </source>
</reference>
<comment type="caution">
    <text evidence="3">The sequence shown here is derived from an EMBL/GenBank/DDBJ whole genome shotgun (WGS) entry which is preliminary data.</text>
</comment>
<evidence type="ECO:0000256" key="2">
    <source>
        <dbReference type="SAM" id="MobiDB-lite"/>
    </source>
</evidence>
<proteinExistence type="predicted"/>
<gene>
    <name evidence="3" type="ORF">AB675_11679</name>
</gene>
<dbReference type="STRING" id="1664694.A0A0N1NYB4"/>
<dbReference type="AlphaFoldDB" id="A0A0N1NYB4"/>
<evidence type="ECO:0000313" key="3">
    <source>
        <dbReference type="EMBL" id="KPI35415.1"/>
    </source>
</evidence>
<dbReference type="PANTHER" id="PTHR43049:SF1">
    <property type="entry name" value="EARLY ENDOSOME ANTIGEN"/>
    <property type="match status" value="1"/>
</dbReference>
<dbReference type="VEuPathDB" id="FungiDB:AB675_11679"/>
<keyword evidence="1" id="KW-0175">Coiled coil</keyword>
<protein>
    <submittedName>
        <fullName evidence="3">Uncharacterized protein</fullName>
    </submittedName>
</protein>
<dbReference type="Gene3D" id="1.10.287.1490">
    <property type="match status" value="1"/>
</dbReference>
<name>A0A0N1NYB4_9EURO</name>
<dbReference type="EMBL" id="LFJN01000040">
    <property type="protein sequence ID" value="KPI35415.1"/>
    <property type="molecule type" value="Genomic_DNA"/>
</dbReference>
<dbReference type="GeneID" id="28732427"/>
<dbReference type="Proteomes" id="UP000038010">
    <property type="component" value="Unassembled WGS sequence"/>
</dbReference>
<evidence type="ECO:0000313" key="4">
    <source>
        <dbReference type="Proteomes" id="UP000038010"/>
    </source>
</evidence>